<dbReference type="RefSeq" id="XP_040760387.1">
    <property type="nucleotide sequence ID" value="XM_040909735.1"/>
</dbReference>
<name>A0A165CE41_9APHY</name>
<evidence type="ECO:0000313" key="3">
    <source>
        <dbReference type="Proteomes" id="UP000076871"/>
    </source>
</evidence>
<evidence type="ECO:0000313" key="2">
    <source>
        <dbReference type="EMBL" id="KZT02647.1"/>
    </source>
</evidence>
<dbReference type="PANTHER" id="PTHR33840:SF1">
    <property type="entry name" value="TLE1 PHOSPHOLIPASE DOMAIN-CONTAINING PROTEIN"/>
    <property type="match status" value="1"/>
</dbReference>
<dbReference type="EMBL" id="KV427650">
    <property type="protein sequence ID" value="KZT02647.1"/>
    <property type="molecule type" value="Genomic_DNA"/>
</dbReference>
<reference evidence="2 3" key="1">
    <citation type="journal article" date="2016" name="Mol. Biol. Evol.">
        <title>Comparative Genomics of Early-Diverging Mushroom-Forming Fungi Provides Insights into the Origins of Lignocellulose Decay Capabilities.</title>
        <authorList>
            <person name="Nagy L.G."/>
            <person name="Riley R."/>
            <person name="Tritt A."/>
            <person name="Adam C."/>
            <person name="Daum C."/>
            <person name="Floudas D."/>
            <person name="Sun H."/>
            <person name="Yadav J.S."/>
            <person name="Pangilinan J."/>
            <person name="Larsson K.H."/>
            <person name="Matsuura K."/>
            <person name="Barry K."/>
            <person name="Labutti K."/>
            <person name="Kuo R."/>
            <person name="Ohm R.A."/>
            <person name="Bhattacharya S.S."/>
            <person name="Shirouzu T."/>
            <person name="Yoshinaga Y."/>
            <person name="Martin F.M."/>
            <person name="Grigoriev I.V."/>
            <person name="Hibbett D.S."/>
        </authorList>
    </citation>
    <scope>NUCLEOTIDE SEQUENCE [LARGE SCALE GENOMIC DNA]</scope>
    <source>
        <strain evidence="2 3">93-53</strain>
    </source>
</reference>
<sequence>MGTSKKLQKRIIVCCDGTWQDGIVVEERWKYTNVLRLSRAIQHLDIRQDPPIPQIVFYQSGIGSSGSLYDQIVDGGTGATLGEKVEEAYAFIAQNYKPGDEIFLFGFSRGAYTARTVASFIGAIGVLNRMDMDHFAEIFIAFQKRGKVTDPDEKAQVEEKLASWISPDCPGKRRVNLDPNSFSIKCVGVFDTVGSVGLPEELTRRSQKVTTLFGFHDHTLGDHIERAYQALALDEHREDFNCAKFKQTDAGRKKGQILRQTWFSGCHSDIGGGYHEHDLADLTLTWMAAHVGDILALDIDYIASLPDPVAPWGKQRCHNSAVGIFHLAKTIQRELPTAMNDVTHETVHPSVLTRIEPIPELLENIKKDPKLVCSLLPLEEELKKNWRVSPHCSDDKTAQEPLGEIAENSIKPKAMQIAAATIANGNGEKFVQKTLISAAPEETSMALLLKEFL</sequence>
<dbReference type="SUPFAM" id="SSF53474">
    <property type="entry name" value="alpha/beta-Hydrolases"/>
    <property type="match status" value="1"/>
</dbReference>
<dbReference type="AlphaFoldDB" id="A0A165CE41"/>
<dbReference type="GeneID" id="63826764"/>
<protein>
    <recommendedName>
        <fullName evidence="1">T6SS Phospholipase effector Tle1-like catalytic domain-containing protein</fullName>
    </recommendedName>
</protein>
<dbReference type="InParanoid" id="A0A165CE41"/>
<dbReference type="InterPro" id="IPR029058">
    <property type="entry name" value="AB_hydrolase_fold"/>
</dbReference>
<dbReference type="OrthoDB" id="3057168at2759"/>
<dbReference type="Proteomes" id="UP000076871">
    <property type="component" value="Unassembled WGS sequence"/>
</dbReference>
<dbReference type="InterPro" id="IPR018712">
    <property type="entry name" value="Tle1-like_cat"/>
</dbReference>
<evidence type="ECO:0000259" key="1">
    <source>
        <dbReference type="Pfam" id="PF09994"/>
    </source>
</evidence>
<accession>A0A165CE41</accession>
<keyword evidence="3" id="KW-1185">Reference proteome</keyword>
<dbReference type="PANTHER" id="PTHR33840">
    <property type="match status" value="1"/>
</dbReference>
<gene>
    <name evidence="2" type="ORF">LAESUDRAFT_729887</name>
</gene>
<dbReference type="Pfam" id="PF09994">
    <property type="entry name" value="T6SS_Tle1-like_cat"/>
    <property type="match status" value="1"/>
</dbReference>
<proteinExistence type="predicted"/>
<dbReference type="STRING" id="1314785.A0A165CE41"/>
<feature type="domain" description="T6SS Phospholipase effector Tle1-like catalytic" evidence="1">
    <location>
        <begin position="9"/>
        <end position="289"/>
    </location>
</feature>
<organism evidence="2 3">
    <name type="scientific">Laetiporus sulphureus 93-53</name>
    <dbReference type="NCBI Taxonomy" id="1314785"/>
    <lineage>
        <taxon>Eukaryota</taxon>
        <taxon>Fungi</taxon>
        <taxon>Dikarya</taxon>
        <taxon>Basidiomycota</taxon>
        <taxon>Agaricomycotina</taxon>
        <taxon>Agaricomycetes</taxon>
        <taxon>Polyporales</taxon>
        <taxon>Laetiporus</taxon>
    </lineage>
</organism>